<dbReference type="Pfam" id="PF02567">
    <property type="entry name" value="PhzC-PhzF"/>
    <property type="match status" value="1"/>
</dbReference>
<dbReference type="GO" id="GO:0005737">
    <property type="term" value="C:cytoplasm"/>
    <property type="evidence" value="ECO:0007669"/>
    <property type="project" value="TreeGrafter"/>
</dbReference>
<evidence type="ECO:0000313" key="4">
    <source>
        <dbReference type="EMBL" id="VVD86900.1"/>
    </source>
</evidence>
<dbReference type="GO" id="GO:0016853">
    <property type="term" value="F:isomerase activity"/>
    <property type="evidence" value="ECO:0007669"/>
    <property type="project" value="UniProtKB-KW"/>
</dbReference>
<dbReference type="EMBL" id="CABPSB010000003">
    <property type="protein sequence ID" value="VVD86900.1"/>
    <property type="molecule type" value="Genomic_DNA"/>
</dbReference>
<sequence length="301" mass="31715">MTSHTPLPLTLPAPATVSLVSVFPAAVNGGNPAPIVLDADAMRADDMRAVAAHYGHESAFVMAAQDTRNAWRFRFFVPNHEMEMCGHATLGALWVLRRAGRWDGRPVTIETLSGQVSGRVAADGEHIEVSQPAGRTEPILDASAIAAICAILRVSPDDIALEGICNAATSRVKTLVPLRSVERLHTLTPDFSTLLATCDAIGSTGLYPCARENVGDGQALPVLQARQFPRSSGYPEDAATGIAAAALLYGARRYGWLAPGERGVVVRQGVAMGHPSAITVTLRDPLDAAAGCWISGDVHAI</sequence>
<feature type="active site" evidence="3">
    <location>
        <position position="57"/>
    </location>
</feature>
<evidence type="ECO:0000256" key="1">
    <source>
        <dbReference type="ARBA" id="ARBA00008270"/>
    </source>
</evidence>
<evidence type="ECO:0000256" key="3">
    <source>
        <dbReference type="PIRSR" id="PIRSR016184-1"/>
    </source>
</evidence>
<dbReference type="SUPFAM" id="SSF54506">
    <property type="entry name" value="Diaminopimelate epimerase-like"/>
    <property type="match status" value="1"/>
</dbReference>
<reference evidence="4 5" key="1">
    <citation type="submission" date="2019-08" db="EMBL/GenBank/DDBJ databases">
        <authorList>
            <person name="Peeters C."/>
        </authorList>
    </citation>
    <scope>NUCLEOTIDE SEQUENCE [LARGE SCALE GENOMIC DNA]</scope>
    <source>
        <strain evidence="4 5">LMG 31108</strain>
    </source>
</reference>
<evidence type="ECO:0000313" key="5">
    <source>
        <dbReference type="Proteomes" id="UP000406256"/>
    </source>
</evidence>
<name>A0A5E4TFW4_9BURK</name>
<dbReference type="PIRSF" id="PIRSF016184">
    <property type="entry name" value="PhzC_PhzF"/>
    <property type="match status" value="1"/>
</dbReference>
<dbReference type="OrthoDB" id="9788221at2"/>
<dbReference type="RefSeq" id="WP_150668154.1">
    <property type="nucleotide sequence ID" value="NZ_CABPSB010000003.1"/>
</dbReference>
<dbReference type="Proteomes" id="UP000406256">
    <property type="component" value="Unassembled WGS sequence"/>
</dbReference>
<comment type="similarity">
    <text evidence="1">Belongs to the PhzF family.</text>
</comment>
<evidence type="ECO:0000256" key="2">
    <source>
        <dbReference type="ARBA" id="ARBA00023235"/>
    </source>
</evidence>
<accession>A0A5E4TFW4</accession>
<organism evidence="4 5">
    <name type="scientific">Pandoraea anhela</name>
    <dbReference type="NCBI Taxonomy" id="2508295"/>
    <lineage>
        <taxon>Bacteria</taxon>
        <taxon>Pseudomonadati</taxon>
        <taxon>Pseudomonadota</taxon>
        <taxon>Betaproteobacteria</taxon>
        <taxon>Burkholderiales</taxon>
        <taxon>Burkholderiaceae</taxon>
        <taxon>Pandoraea</taxon>
    </lineage>
</organism>
<dbReference type="NCBIfam" id="TIGR00654">
    <property type="entry name" value="PhzF_family"/>
    <property type="match status" value="1"/>
</dbReference>
<protein>
    <submittedName>
        <fullName evidence="4">Phenazine biosynthesis protein</fullName>
    </submittedName>
</protein>
<proteinExistence type="inferred from homology"/>
<keyword evidence="2" id="KW-0413">Isomerase</keyword>
<gene>
    <name evidence="4" type="ORF">PAN31108_01419</name>
</gene>
<dbReference type="Gene3D" id="3.10.310.10">
    <property type="entry name" value="Diaminopimelate Epimerase, Chain A, domain 1"/>
    <property type="match status" value="2"/>
</dbReference>
<dbReference type="PANTHER" id="PTHR13774">
    <property type="entry name" value="PHENAZINE BIOSYNTHESIS PROTEIN"/>
    <property type="match status" value="1"/>
</dbReference>
<dbReference type="AlphaFoldDB" id="A0A5E4TFW4"/>
<dbReference type="PANTHER" id="PTHR13774:SF39">
    <property type="entry name" value="BIOSYNTHESIS PROTEIN, PUTATIVE-RELATED"/>
    <property type="match status" value="1"/>
</dbReference>
<keyword evidence="5" id="KW-1185">Reference proteome</keyword>
<dbReference type="InterPro" id="IPR003719">
    <property type="entry name" value="Phenazine_PhzF-like"/>
</dbReference>